<dbReference type="InterPro" id="IPR024930">
    <property type="entry name" value="Skp_dom_sf"/>
</dbReference>
<dbReference type="STRING" id="83771.SAMN02910357_00656"/>
<dbReference type="InterPro" id="IPR005632">
    <property type="entry name" value="Chaperone_Skp"/>
</dbReference>
<dbReference type="PANTHER" id="PTHR35089">
    <property type="entry name" value="CHAPERONE PROTEIN SKP"/>
    <property type="match status" value="1"/>
</dbReference>
<dbReference type="Pfam" id="PF03938">
    <property type="entry name" value="OmpH"/>
    <property type="match status" value="1"/>
</dbReference>
<dbReference type="SMART" id="SM00935">
    <property type="entry name" value="OmpH"/>
    <property type="match status" value="1"/>
</dbReference>
<evidence type="ECO:0000256" key="2">
    <source>
        <dbReference type="ARBA" id="ARBA00022729"/>
    </source>
</evidence>
<comment type="similarity">
    <text evidence="1">Belongs to the Skp family.</text>
</comment>
<name>A0A1T4VJA3_9GAMM</name>
<dbReference type="PANTHER" id="PTHR35089:SF1">
    <property type="entry name" value="CHAPERONE PROTEIN SKP"/>
    <property type="match status" value="1"/>
</dbReference>
<feature type="signal peptide" evidence="3">
    <location>
        <begin position="1"/>
        <end position="21"/>
    </location>
</feature>
<dbReference type="RefSeq" id="WP_031491347.1">
    <property type="nucleotide sequence ID" value="NZ_FUXX01000026.1"/>
</dbReference>
<dbReference type="SUPFAM" id="SSF111384">
    <property type="entry name" value="OmpH-like"/>
    <property type="match status" value="1"/>
</dbReference>
<dbReference type="Proteomes" id="UP000242432">
    <property type="component" value="Unassembled WGS sequence"/>
</dbReference>
<proteinExistence type="inferred from homology"/>
<feature type="chain" id="PRO_5010534937" evidence="3">
    <location>
        <begin position="22"/>
        <end position="177"/>
    </location>
</feature>
<organism evidence="4 5">
    <name type="scientific">Succinivibrio dextrinosolvens DSM 3072</name>
    <dbReference type="NCBI Taxonomy" id="1123324"/>
    <lineage>
        <taxon>Bacteria</taxon>
        <taxon>Pseudomonadati</taxon>
        <taxon>Pseudomonadota</taxon>
        <taxon>Gammaproteobacteria</taxon>
        <taxon>Aeromonadales</taxon>
        <taxon>Succinivibrionaceae</taxon>
        <taxon>Succinivibrio</taxon>
    </lineage>
</organism>
<dbReference type="EMBL" id="FUXX01000026">
    <property type="protein sequence ID" value="SKA64661.1"/>
    <property type="molecule type" value="Genomic_DNA"/>
</dbReference>
<accession>A0A1T4VJA3</accession>
<dbReference type="GO" id="GO:0051082">
    <property type="term" value="F:unfolded protein binding"/>
    <property type="evidence" value="ECO:0007669"/>
    <property type="project" value="InterPro"/>
</dbReference>
<keyword evidence="5" id="KW-1185">Reference proteome</keyword>
<dbReference type="Gene3D" id="3.30.910.20">
    <property type="entry name" value="Skp domain"/>
    <property type="match status" value="1"/>
</dbReference>
<dbReference type="GO" id="GO:0050821">
    <property type="term" value="P:protein stabilization"/>
    <property type="evidence" value="ECO:0007669"/>
    <property type="project" value="TreeGrafter"/>
</dbReference>
<gene>
    <name evidence="4" type="ORF">SAMN02745213_01552</name>
</gene>
<sequence length="177" mass="19578">MLKKLAIATALTFALTQVSFAEDKAPAAAPHNVSIAVVNVPLIMSELPQAKVEAEKLQKEFGPRKAELDKIQEQGVKLEQELKTAKDSKATEIHRKLASLKSEFDLKAQALQEDSQKKQREAEVQLGRIVQEAIDRIAKERGIDLVVRGETVVYATDAVNISKEVIERASKLKPVKK</sequence>
<dbReference type="AlphaFoldDB" id="A0A1T4VJA3"/>
<keyword evidence="2 3" id="KW-0732">Signal</keyword>
<reference evidence="5" key="1">
    <citation type="submission" date="2017-02" db="EMBL/GenBank/DDBJ databases">
        <authorList>
            <person name="Varghese N."/>
            <person name="Submissions S."/>
        </authorList>
    </citation>
    <scope>NUCLEOTIDE SEQUENCE [LARGE SCALE GENOMIC DNA]</scope>
    <source>
        <strain evidence="5">DSM 3072</strain>
    </source>
</reference>
<evidence type="ECO:0000313" key="5">
    <source>
        <dbReference type="Proteomes" id="UP000242432"/>
    </source>
</evidence>
<evidence type="ECO:0000256" key="1">
    <source>
        <dbReference type="ARBA" id="ARBA00009091"/>
    </source>
</evidence>
<evidence type="ECO:0000313" key="4">
    <source>
        <dbReference type="EMBL" id="SKA64661.1"/>
    </source>
</evidence>
<protein>
    <submittedName>
        <fullName evidence="4">Periplasmic chaperone for outer membrane proteins Skp</fullName>
    </submittedName>
</protein>
<dbReference type="GO" id="GO:0005829">
    <property type="term" value="C:cytosol"/>
    <property type="evidence" value="ECO:0007669"/>
    <property type="project" value="TreeGrafter"/>
</dbReference>
<evidence type="ECO:0000256" key="3">
    <source>
        <dbReference type="SAM" id="SignalP"/>
    </source>
</evidence>